<feature type="domain" description="HTH lysR-type" evidence="5">
    <location>
        <begin position="7"/>
        <end position="64"/>
    </location>
</feature>
<evidence type="ECO:0000256" key="1">
    <source>
        <dbReference type="ARBA" id="ARBA00009437"/>
    </source>
</evidence>
<comment type="similarity">
    <text evidence="1">Belongs to the LysR transcriptional regulatory family.</text>
</comment>
<dbReference type="InterPro" id="IPR000847">
    <property type="entry name" value="LysR_HTH_N"/>
</dbReference>
<organism evidence="6 7">
    <name type="scientific">Shimia isoporae</name>
    <dbReference type="NCBI Taxonomy" id="647720"/>
    <lineage>
        <taxon>Bacteria</taxon>
        <taxon>Pseudomonadati</taxon>
        <taxon>Pseudomonadota</taxon>
        <taxon>Alphaproteobacteria</taxon>
        <taxon>Rhodobacterales</taxon>
        <taxon>Roseobacteraceae</taxon>
    </lineage>
</organism>
<dbReference type="InterPro" id="IPR036390">
    <property type="entry name" value="WH_DNA-bd_sf"/>
</dbReference>
<dbReference type="Gene3D" id="1.10.10.10">
    <property type="entry name" value="Winged helix-like DNA-binding domain superfamily/Winged helix DNA-binding domain"/>
    <property type="match status" value="1"/>
</dbReference>
<dbReference type="PANTHER" id="PTHR30579">
    <property type="entry name" value="TRANSCRIPTIONAL REGULATOR"/>
    <property type="match status" value="1"/>
</dbReference>
<dbReference type="AlphaFoldDB" id="A0A4R1NNJ7"/>
<dbReference type="SUPFAM" id="SSF53850">
    <property type="entry name" value="Periplasmic binding protein-like II"/>
    <property type="match status" value="1"/>
</dbReference>
<dbReference type="Gene3D" id="3.40.190.290">
    <property type="match status" value="1"/>
</dbReference>
<comment type="caution">
    <text evidence="6">The sequence shown here is derived from an EMBL/GenBank/DDBJ whole genome shotgun (WGS) entry which is preliminary data.</text>
</comment>
<sequence>MDRMEKLNWDDLRVLSAVIEKQSLNGAAKRLQIDPATVSRRINRLSKSLGVSVYSKRADGWQPNPEIEKFLDLVNKFEHDLEVAITEMHSIQNALPQKIAVAAPAAVLTTVLLPNFEKLKERSPSIRLSLHRAAKLSHLGQNDLIVTALQPEQGRLMVQSIGKLTLEAFAPPDMKPENETQWIGGDGVEDPFCVENFGKEIFGTKPTHRVDTFADALQLMVLNGCPSILPRVVARKFKDDLVRLDSSRTKAVPLYLCYHESRRDDRSLRTVIDWIRETFVLEGALCKAKFPDPK</sequence>
<dbReference type="GO" id="GO:0003700">
    <property type="term" value="F:DNA-binding transcription factor activity"/>
    <property type="evidence" value="ECO:0007669"/>
    <property type="project" value="InterPro"/>
</dbReference>
<dbReference type="Proteomes" id="UP000295673">
    <property type="component" value="Unassembled WGS sequence"/>
</dbReference>
<dbReference type="SUPFAM" id="SSF46785">
    <property type="entry name" value="Winged helix' DNA-binding domain"/>
    <property type="match status" value="1"/>
</dbReference>
<dbReference type="PROSITE" id="PS50931">
    <property type="entry name" value="HTH_LYSR"/>
    <property type="match status" value="1"/>
</dbReference>
<accession>A0A4R1NNJ7</accession>
<evidence type="ECO:0000259" key="5">
    <source>
        <dbReference type="PROSITE" id="PS50931"/>
    </source>
</evidence>
<dbReference type="InterPro" id="IPR036388">
    <property type="entry name" value="WH-like_DNA-bd_sf"/>
</dbReference>
<keyword evidence="2" id="KW-0805">Transcription regulation</keyword>
<evidence type="ECO:0000256" key="3">
    <source>
        <dbReference type="ARBA" id="ARBA00023125"/>
    </source>
</evidence>
<protein>
    <submittedName>
        <fullName evidence="6">DNA-binding transcriptional LysR family regulator</fullName>
    </submittedName>
</protein>
<dbReference type="GO" id="GO:0003677">
    <property type="term" value="F:DNA binding"/>
    <property type="evidence" value="ECO:0007669"/>
    <property type="project" value="UniProtKB-KW"/>
</dbReference>
<evidence type="ECO:0000313" key="6">
    <source>
        <dbReference type="EMBL" id="TCL09379.1"/>
    </source>
</evidence>
<keyword evidence="7" id="KW-1185">Reference proteome</keyword>
<dbReference type="EMBL" id="SMGR01000001">
    <property type="protein sequence ID" value="TCL09379.1"/>
    <property type="molecule type" value="Genomic_DNA"/>
</dbReference>
<keyword evidence="3 6" id="KW-0238">DNA-binding</keyword>
<gene>
    <name evidence="6" type="ORF">BXY66_1424</name>
</gene>
<dbReference type="Pfam" id="PF03466">
    <property type="entry name" value="LysR_substrate"/>
    <property type="match status" value="1"/>
</dbReference>
<dbReference type="Pfam" id="PF00126">
    <property type="entry name" value="HTH_1"/>
    <property type="match status" value="1"/>
</dbReference>
<evidence type="ECO:0000256" key="2">
    <source>
        <dbReference type="ARBA" id="ARBA00023015"/>
    </source>
</evidence>
<name>A0A4R1NNJ7_9RHOB</name>
<evidence type="ECO:0000256" key="4">
    <source>
        <dbReference type="ARBA" id="ARBA00023163"/>
    </source>
</evidence>
<evidence type="ECO:0000313" key="7">
    <source>
        <dbReference type="Proteomes" id="UP000295673"/>
    </source>
</evidence>
<dbReference type="InterPro" id="IPR005119">
    <property type="entry name" value="LysR_subst-bd"/>
</dbReference>
<proteinExistence type="inferred from homology"/>
<dbReference type="InterPro" id="IPR050176">
    <property type="entry name" value="LTTR"/>
</dbReference>
<dbReference type="PANTHER" id="PTHR30579:SF3">
    <property type="entry name" value="TRANSCRIPTIONAL REGULATORY PROTEIN"/>
    <property type="match status" value="1"/>
</dbReference>
<reference evidence="6 7" key="1">
    <citation type="submission" date="2019-03" db="EMBL/GenBank/DDBJ databases">
        <title>Genomic Encyclopedia of Archaeal and Bacterial Type Strains, Phase II (KMG-II): from individual species to whole genera.</title>
        <authorList>
            <person name="Goeker M."/>
        </authorList>
    </citation>
    <scope>NUCLEOTIDE SEQUENCE [LARGE SCALE GENOMIC DNA]</scope>
    <source>
        <strain evidence="6 7">DSM 26433</strain>
    </source>
</reference>
<keyword evidence="4" id="KW-0804">Transcription</keyword>